<evidence type="ECO:0000313" key="9">
    <source>
        <dbReference type="Proteomes" id="UP000075840"/>
    </source>
</evidence>
<feature type="domain" description="C2" evidence="7">
    <location>
        <begin position="1309"/>
        <end position="1458"/>
    </location>
</feature>
<accession>A0A8W7MU56</accession>
<keyword evidence="4 6" id="KW-1133">Transmembrane helix</keyword>
<evidence type="ECO:0000259" key="7">
    <source>
        <dbReference type="PROSITE" id="PS50004"/>
    </source>
</evidence>
<dbReference type="GO" id="GO:0016020">
    <property type="term" value="C:membrane"/>
    <property type="evidence" value="ECO:0007669"/>
    <property type="project" value="UniProtKB-SubCell"/>
</dbReference>
<evidence type="ECO:0000256" key="4">
    <source>
        <dbReference type="ARBA" id="ARBA00022989"/>
    </source>
</evidence>
<keyword evidence="2 6" id="KW-0812">Transmembrane</keyword>
<dbReference type="GO" id="GO:0007009">
    <property type="term" value="P:plasma membrane organization"/>
    <property type="evidence" value="ECO:0007669"/>
    <property type="project" value="TreeGrafter"/>
</dbReference>
<dbReference type="EMBL" id="APCN01005343">
    <property type="status" value="NOT_ANNOTATED_CDS"/>
    <property type="molecule type" value="Genomic_DNA"/>
</dbReference>
<evidence type="ECO:0000256" key="6">
    <source>
        <dbReference type="SAM" id="Phobius"/>
    </source>
</evidence>
<protein>
    <recommendedName>
        <fullName evidence="7">C2 domain-containing protein</fullName>
    </recommendedName>
</protein>
<dbReference type="SMART" id="SM01202">
    <property type="entry name" value="FerI"/>
    <property type="match status" value="1"/>
</dbReference>
<reference evidence="8" key="1">
    <citation type="submission" date="2022-08" db="UniProtKB">
        <authorList>
            <consortium name="EnsemblMetazoa"/>
        </authorList>
    </citation>
    <scope>IDENTIFICATION</scope>
    <source>
        <strain evidence="8">Dongola</strain>
    </source>
</reference>
<dbReference type="InterPro" id="IPR012968">
    <property type="entry name" value="FerIin_dom"/>
</dbReference>
<dbReference type="SMART" id="SM00239">
    <property type="entry name" value="C2"/>
    <property type="match status" value="3"/>
</dbReference>
<dbReference type="InterPro" id="IPR035892">
    <property type="entry name" value="C2_domain_sf"/>
</dbReference>
<sequence>MENVLQENVLCVQNDKQDFVVSATVYKARHLRKLNCDTFVMVSCNGKYKRTRIAYRTDNPYFNEYFSFSLHCSGRKLRRKGIVFSLYRPSICTTMHSCIGEFHVDLNTVWEQENHAFIKKWAMFEPIGRASSNELHCGYLLIDLMITSSKEMSFPISLDNALDYDIIERNKLLPTYDANDEVQKVRFCFSVFEGEFVNSAEYAVRISYAGLKVRTRTSSFGRNCRWNEKLSFVGTYPTTNQIIGIDLLTTNCCTSIVKSAKDIHFSSLSKHTNDTYNLPTFGPAWMYLYSGTQESQYVGKLLVSFNTEVLSFQSVPAHKTHTNRIYEPLVTSNYWEEQVFVIKLCMIQMQLFAELSTRQLLVYLSCADIRSKVIILNIDKQKLTQCHRSVHCGEVIITLKTQAPDYRHKYFVQATISNLHGDIKDFSNLFKRAIIGQGENKFDLKNRNIFIHLLAQLELDFIHAYETIAQGNFKQHTKLDQLRKSYILQQLMLKKSEITAIRSRLSSSTTFQEVALLITDVDAILSCLLELSNDDQNQYPDVLLHVYASGHSSVIAIARFHMVHYLQSNASGVPGIRCGKRCSILLRSIHCNHSCPDHCGCIYAKLDYQLQIGTERREQEPPSGLMVVEDPSWGITDVRQQLLNNHMTTTFVRCKIHVYQGRIFAGVDESEQCNVKLSILFEDYEMALTTLPCPLSSFWNETIDFQNVPFVRSTVAYGNNQRCTVIFILQDDKKLTSKIAIGWLETSIKPLQAEELKERSKDQPHETLRTTELRILNMTMQWIPLFQRGIKVAEILVSSEIEEIPNSAQKSCELLLVHSLPPEIVPTLVPFIIRVRFIGLRQMHKRSYEKLKKARILITIGDGNIMSGVSKATYENSANFPEGYETCSVRLPANPNYWPLMTIKHFCLTKEKQMKLIGKSIVNASGLLNNSIVKRSPAENTTIIEIDQEENITSIPKRYELTTLYLWSNVRDMIDQQVKEFVEPKTSTIELNADAMNHTWWTKFYDNQLSKKYQRAILKIFPTELENVSEFHGFKDWSGSYTLHKVKVEKKGGILKQEYGVVKSLIQIHSDIKTMDLNKQNEAVDKRIIPTTVELVVVVYVVQALNLTSRDIMSESDAYIKISYGHQCVRDRAYYIPNQASPVFGRRFELRGKLPRDQILHLSVYDRDFASKDDLIGSTSIDIEDRFRSKHLPCFGLPNYFTSKGCNKWRHQMKPSEMLLDLCERYRVEKPRIEGHKIIIGKAEFKAEVPTANECLTEQLCLLALNNFKHVVNGFSLTPEHVETRSLYHPKRGGIEQGKVQLWIELYEPSRPHPLPIDITPQLPKPYELRLIVWNTADVMLNERNIFGTEMSDIYVKCWLQEFTEAQYTDVHYRSLTGEGNFNWRMVFPFRYSPADGMLVLRRRKAFYEQYDTELKYPPVLTVQIWDNDSFSADDFLGTVDLNLTQLPVPASMADACTLTQSLSLTGSGSGTGGNGSLNLFVRRRVRGWFPVHGNIASNIDTSDQQRQYDGISLTGKIELELEILSQEDATQNPVGVGRKPPQHLPEPLRPEVSFNWLQQPAKTFNKLLWPRVRKSFIWIGITLLLCLVVYGLVINMPTVFMVRSLEQRQSTASSFSGES</sequence>
<evidence type="ECO:0000256" key="1">
    <source>
        <dbReference type="ARBA" id="ARBA00004167"/>
    </source>
</evidence>
<comment type="subcellular location">
    <subcellularLocation>
        <location evidence="1">Membrane</location>
        <topology evidence="1">Single-pass membrane protein</topology>
    </subcellularLocation>
</comment>
<evidence type="ECO:0000256" key="2">
    <source>
        <dbReference type="ARBA" id="ARBA00022692"/>
    </source>
</evidence>
<keyword evidence="9" id="KW-1185">Reference proteome</keyword>
<dbReference type="EnsemblMetazoa" id="AARA018751-RA">
    <property type="protein sequence ID" value="AARA018751-PA"/>
    <property type="gene ID" value="AARA018751"/>
</dbReference>
<dbReference type="InterPro" id="IPR032362">
    <property type="entry name" value="Ferlin_C"/>
</dbReference>
<keyword evidence="3" id="KW-0677">Repeat</keyword>
<dbReference type="InterPro" id="IPR037724">
    <property type="entry name" value="C2E_Ferlin"/>
</dbReference>
<dbReference type="InterPro" id="IPR037721">
    <property type="entry name" value="Ferlin"/>
</dbReference>
<name>A0A8W7MU56_ANOAR</name>
<evidence type="ECO:0000313" key="8">
    <source>
        <dbReference type="EnsemblMetazoa" id="AARA018751-PA"/>
    </source>
</evidence>
<feature type="transmembrane region" description="Helical" evidence="6">
    <location>
        <begin position="1577"/>
        <end position="1601"/>
    </location>
</feature>
<keyword evidence="5 6" id="KW-0472">Membrane</keyword>
<dbReference type="CDD" id="cd08374">
    <property type="entry name" value="C2F_Ferlin"/>
    <property type="match status" value="1"/>
</dbReference>
<feature type="domain" description="C2" evidence="7">
    <location>
        <begin position="1078"/>
        <end position="1196"/>
    </location>
</feature>
<dbReference type="Pfam" id="PF16165">
    <property type="entry name" value="Ferlin_C"/>
    <property type="match status" value="1"/>
</dbReference>
<dbReference type="Pfam" id="PF22901">
    <property type="entry name" value="dsrm_Ferlin"/>
    <property type="match status" value="1"/>
</dbReference>
<feature type="domain" description="C2" evidence="7">
    <location>
        <begin position="1"/>
        <end position="122"/>
    </location>
</feature>
<dbReference type="PROSITE" id="PS50004">
    <property type="entry name" value="C2"/>
    <property type="match status" value="3"/>
</dbReference>
<organism evidence="8 9">
    <name type="scientific">Anopheles arabiensis</name>
    <name type="common">Mosquito</name>
    <dbReference type="NCBI Taxonomy" id="7173"/>
    <lineage>
        <taxon>Eukaryota</taxon>
        <taxon>Metazoa</taxon>
        <taxon>Ecdysozoa</taxon>
        <taxon>Arthropoda</taxon>
        <taxon>Hexapoda</taxon>
        <taxon>Insecta</taxon>
        <taxon>Pterygota</taxon>
        <taxon>Neoptera</taxon>
        <taxon>Endopterygota</taxon>
        <taxon>Diptera</taxon>
        <taxon>Nematocera</taxon>
        <taxon>Culicoidea</taxon>
        <taxon>Culicidae</taxon>
        <taxon>Anophelinae</taxon>
        <taxon>Anopheles</taxon>
    </lineage>
</organism>
<proteinExistence type="predicted"/>
<dbReference type="SUPFAM" id="SSF49562">
    <property type="entry name" value="C2 domain (Calcium/lipid-binding domain, CaLB)"/>
    <property type="match status" value="3"/>
</dbReference>
<dbReference type="InterPro" id="IPR000008">
    <property type="entry name" value="C2_dom"/>
</dbReference>
<dbReference type="PANTHER" id="PTHR12546">
    <property type="entry name" value="FER-1-LIKE"/>
    <property type="match status" value="1"/>
</dbReference>
<dbReference type="InterPro" id="IPR055072">
    <property type="entry name" value="Ferlin_DSRM"/>
</dbReference>
<dbReference type="InterPro" id="IPR037725">
    <property type="entry name" value="C2F_Ferlin"/>
</dbReference>
<evidence type="ECO:0000256" key="5">
    <source>
        <dbReference type="ARBA" id="ARBA00023136"/>
    </source>
</evidence>
<dbReference type="Proteomes" id="UP000075840">
    <property type="component" value="Unassembled WGS sequence"/>
</dbReference>
<evidence type="ECO:0000256" key="3">
    <source>
        <dbReference type="ARBA" id="ARBA00022737"/>
    </source>
</evidence>
<dbReference type="CDD" id="cd04037">
    <property type="entry name" value="C2E_Ferlin"/>
    <property type="match status" value="1"/>
</dbReference>
<dbReference type="Pfam" id="PF00168">
    <property type="entry name" value="C2"/>
    <property type="match status" value="3"/>
</dbReference>
<dbReference type="PANTHER" id="PTHR12546:SF60">
    <property type="entry name" value="MISFIRE, ISOFORM F"/>
    <property type="match status" value="1"/>
</dbReference>
<dbReference type="Gene3D" id="2.60.40.150">
    <property type="entry name" value="C2 domain"/>
    <property type="match status" value="3"/>
</dbReference>